<feature type="transmembrane region" description="Helical" evidence="5">
    <location>
        <begin position="146"/>
        <end position="166"/>
    </location>
</feature>
<evidence type="ECO:0000256" key="3">
    <source>
        <dbReference type="ARBA" id="ARBA00022989"/>
    </source>
</evidence>
<dbReference type="InterPro" id="IPR004031">
    <property type="entry name" value="PMP22/EMP/MP20/Claudin"/>
</dbReference>
<evidence type="ECO:0000313" key="6">
    <source>
        <dbReference type="EMBL" id="THD26804.1"/>
    </source>
</evidence>
<comment type="caution">
    <text evidence="6">The sequence shown here is derived from an EMBL/GenBank/DDBJ whole genome shotgun (WGS) entry which is preliminary data.</text>
</comment>
<comment type="subcellular location">
    <subcellularLocation>
        <location evidence="1">Membrane</location>
        <topology evidence="1">Multi-pass membrane protein</topology>
    </subcellularLocation>
</comment>
<dbReference type="Gene3D" id="1.20.140.150">
    <property type="match status" value="1"/>
</dbReference>
<sequence length="230" mass="25767">MKTLHSFWIGLNSVAWILTVVFIILSLLALASPEWLIFHVGCQLQVKSYVQETRKRGLWKECVIEETGQFANQCYPLLGPHSDSNEAGTNPFWVFRAAVPALQMVVIKAVLGTAMAVATILVLIWRNPFDWKLRAGQYTTVAVSGILWFFGFIYYISLVLMIHLLVMENYVPSENVVSAPSAWSKISPDLHEKTRVTYGYGFFVAILAWVSLNITSALFLAAGSLVQPPR</sequence>
<evidence type="ECO:0000256" key="4">
    <source>
        <dbReference type="ARBA" id="ARBA00023136"/>
    </source>
</evidence>
<proteinExistence type="predicted"/>
<dbReference type="Pfam" id="PF13903">
    <property type="entry name" value="Claudin_2"/>
    <property type="match status" value="1"/>
</dbReference>
<dbReference type="Proteomes" id="UP000230066">
    <property type="component" value="Unassembled WGS sequence"/>
</dbReference>
<evidence type="ECO:0000256" key="2">
    <source>
        <dbReference type="ARBA" id="ARBA00022692"/>
    </source>
</evidence>
<keyword evidence="2 5" id="KW-0812">Transmembrane</keyword>
<evidence type="ECO:0000256" key="5">
    <source>
        <dbReference type="SAM" id="Phobius"/>
    </source>
</evidence>
<feature type="transmembrane region" description="Helical" evidence="5">
    <location>
        <begin position="200"/>
        <end position="226"/>
    </location>
</feature>
<dbReference type="EMBL" id="JXXN02000623">
    <property type="protein sequence ID" value="THD26804.1"/>
    <property type="molecule type" value="Genomic_DNA"/>
</dbReference>
<organism evidence="6 7">
    <name type="scientific">Fasciola hepatica</name>
    <name type="common">Liver fluke</name>
    <dbReference type="NCBI Taxonomy" id="6192"/>
    <lineage>
        <taxon>Eukaryota</taxon>
        <taxon>Metazoa</taxon>
        <taxon>Spiralia</taxon>
        <taxon>Lophotrochozoa</taxon>
        <taxon>Platyhelminthes</taxon>
        <taxon>Trematoda</taxon>
        <taxon>Digenea</taxon>
        <taxon>Plagiorchiida</taxon>
        <taxon>Echinostomata</taxon>
        <taxon>Echinostomatoidea</taxon>
        <taxon>Fasciolidae</taxon>
        <taxon>Fasciola</taxon>
    </lineage>
</organism>
<feature type="transmembrane region" description="Helical" evidence="5">
    <location>
        <begin position="7"/>
        <end position="31"/>
    </location>
</feature>
<keyword evidence="4 5" id="KW-0472">Membrane</keyword>
<gene>
    <name evidence="6" type="ORF">D915_002425</name>
</gene>
<keyword evidence="7" id="KW-1185">Reference proteome</keyword>
<evidence type="ECO:0000313" key="7">
    <source>
        <dbReference type="Proteomes" id="UP000230066"/>
    </source>
</evidence>
<name>A0A4E0RLM4_FASHE</name>
<feature type="transmembrane region" description="Helical" evidence="5">
    <location>
        <begin position="101"/>
        <end position="125"/>
    </location>
</feature>
<protein>
    <submittedName>
        <fullName evidence="6">Uncharacterized protein</fullName>
    </submittedName>
</protein>
<keyword evidence="3 5" id="KW-1133">Transmembrane helix</keyword>
<evidence type="ECO:0000256" key="1">
    <source>
        <dbReference type="ARBA" id="ARBA00004141"/>
    </source>
</evidence>
<reference evidence="6" key="1">
    <citation type="submission" date="2019-03" db="EMBL/GenBank/DDBJ databases">
        <title>Improved annotation for the trematode Fasciola hepatica.</title>
        <authorList>
            <person name="Choi Y.-J."/>
            <person name="Martin J."/>
            <person name="Mitreva M."/>
        </authorList>
    </citation>
    <scope>NUCLEOTIDE SEQUENCE [LARGE SCALE GENOMIC DNA]</scope>
</reference>
<accession>A0A4E0RLM4</accession>
<dbReference type="AlphaFoldDB" id="A0A4E0RLM4"/>
<dbReference type="GO" id="GO:0016020">
    <property type="term" value="C:membrane"/>
    <property type="evidence" value="ECO:0007669"/>
    <property type="project" value="UniProtKB-SubCell"/>
</dbReference>